<dbReference type="Proteomes" id="UP000284403">
    <property type="component" value="Unassembled WGS sequence"/>
</dbReference>
<reference evidence="2 3" key="1">
    <citation type="journal article" date="2018" name="BMC Genomics">
        <title>Genomic comparison of Trypanosoma conorhini and Trypanosoma rangeli to Trypanosoma cruzi strains of high and low virulence.</title>
        <authorList>
            <person name="Bradwell K.R."/>
            <person name="Koparde V.N."/>
            <person name="Matveyev A.V."/>
            <person name="Serrano M.G."/>
            <person name="Alves J.M."/>
            <person name="Parikh H."/>
            <person name="Huang B."/>
            <person name="Lee V."/>
            <person name="Espinosa-Alvarez O."/>
            <person name="Ortiz P.A."/>
            <person name="Costa-Martins A.G."/>
            <person name="Teixeira M.M."/>
            <person name="Buck G.A."/>
        </authorList>
    </citation>
    <scope>NUCLEOTIDE SEQUENCE [LARGE SCALE GENOMIC DNA]</scope>
    <source>
        <strain evidence="2 3">025E</strain>
    </source>
</reference>
<proteinExistence type="predicted"/>
<feature type="chain" id="PRO_5019169873" evidence="1">
    <location>
        <begin position="20"/>
        <end position="1486"/>
    </location>
</feature>
<feature type="signal peptide" evidence="1">
    <location>
        <begin position="1"/>
        <end position="19"/>
    </location>
</feature>
<evidence type="ECO:0000313" key="2">
    <source>
        <dbReference type="EMBL" id="RNF16457.1"/>
    </source>
</evidence>
<evidence type="ECO:0000256" key="1">
    <source>
        <dbReference type="SAM" id="SignalP"/>
    </source>
</evidence>
<comment type="caution">
    <text evidence="2">The sequence shown here is derived from an EMBL/GenBank/DDBJ whole genome shotgun (WGS) entry which is preliminary data.</text>
</comment>
<keyword evidence="3" id="KW-1185">Reference proteome</keyword>
<keyword evidence="2" id="KW-0436">Ligase</keyword>
<dbReference type="GeneID" id="40318789"/>
<organism evidence="2 3">
    <name type="scientific">Trypanosoma conorhini</name>
    <dbReference type="NCBI Taxonomy" id="83891"/>
    <lineage>
        <taxon>Eukaryota</taxon>
        <taxon>Discoba</taxon>
        <taxon>Euglenozoa</taxon>
        <taxon>Kinetoplastea</taxon>
        <taxon>Metakinetoplastina</taxon>
        <taxon>Trypanosomatida</taxon>
        <taxon>Trypanosomatidae</taxon>
        <taxon>Trypanosoma</taxon>
    </lineage>
</organism>
<sequence>MCLVHISLLWWEYVVSVLSARCGYLKSWVSLLAISALPPHFDLCCSLSLFLSFLRLESQEDLVRPGLSVLVSRRMSLGSVCRLRVRSALAGAGGDTCGCCRYARFSAASAGGVSGGAASPSTPKAAASAAPPSPTIPRRWIGELAAQVHEKLCLDHWQAAMRLLSAFPPAPQGAAAGTTTPRTSSCESLIAELLYQGHGESAFAVWRIASPRFNFAPSPTTMVRFAVYTLLVDRKPQEALDLVAMATLPAEDAAAAGPPPEHFALWTTVVAALASFDDATGSRNRIVQVEGEVETAFVGLLRLSLQPLRQGETRLGVERLQLGLHALVSLVLRDGGSEALQSLCSTASFVLRDAPSLDSLLRVVKLLCMEPVECKSPAFVFADVPFLVARVLPLPLVCASEASAPLLSGLEVYRSFFIGMDGPRPSDGGNASFPFITATNAAVHTTVGDVLLRRLLQLNVEPSLLLCSVVLHDINTTSTSLTTRLLELSLSRDLCDTLCHSFGRQFVSVAKRLVQEASLRGARPMPLLGFVSRAVGPFLRTDVRHYEAAPHTAVNGSCIGRSIIFYIALLANLVAEVPTAEVTEWRRFLAHVTRKVVKGTDHGCRAAISQELRLQLHLRWWLPELLTLVDPTRDCLLSAALQHAVPPSSLTEWDQTLSAVLRTLHRKEHGNMGGSRLCWASFGSAAVQDELNAGEVAECSHGVHRLLVRRLVRWEWLLKALWEFTRDTCQAGRHSTWKRLLDVCAETLSRCRVYHRHDIAKELIETLLLPAAPFLPPAAEPSTKGTWCGATLIGLLIRGPSEICVTDGTLMEPRWRLVDEVSRWMPVSQGWDCMRDLQALLPRGPHDAAHRFLSLEHLIIDLSSGEGRDAVPGAGERGRVGKVFEWYEEACRGDLSLRTPQLLLPLARAMRRASLPESVSELVRNTFCDIRREFQAPQPASTSRLLLEALLFYSAQLGLATARTRLGVGADALVELSPAAYAGARGMVAAFAETYILTLWQHDCFPALDAILLKPAAQNAEPTESPSSSAAVPKAIICEDYFVSAEIAYLLPAAEREALRLFLLLAFAQRCDSFLYTSALGRLPRSKTDAAKVAAFVDRLVAQEPSLFAALGAVAQRVAQGKWRLSEACASVAASHAKAEAKQEAVDSRGRGRNEVRTIRDLNRCIDNCDWVTALQATPHVLIDPLHVARKALLACEKAPKGMAWQGAMSIFANSEHAWKQQSSENSLGPWQAAESFRFRASIGIQECGRIMMILADARRWREALQVFELLGPSGMDGFTFSQACFALSAGSHPELAIDLWATWRAHVGDTVEPTAQMCGHFLRCGVAGNTAVADAACVLLKLALHAHACPEVRRNAAGPSSSAAACTPGTALPLSLEEGEDTIIALLRDRWHESWQEALRVALVSERPRIIHAVARNSPSNYHVYEAVVQQATRDRRRLSLEERCTIAGHLDLKTAFAAKGSSVGGGEDRAARVLQELLGDEDED</sequence>
<gene>
    <name evidence="2" type="ORF">Tco025E_05178</name>
</gene>
<keyword evidence="1" id="KW-0732">Signal</keyword>
<protein>
    <submittedName>
        <fullName evidence="2">Putative ubiquitin-protein ligase-like</fullName>
    </submittedName>
</protein>
<dbReference type="GO" id="GO:0016874">
    <property type="term" value="F:ligase activity"/>
    <property type="evidence" value="ECO:0007669"/>
    <property type="project" value="UniProtKB-KW"/>
</dbReference>
<dbReference type="EMBL" id="MKKU01000293">
    <property type="protein sequence ID" value="RNF16457.1"/>
    <property type="molecule type" value="Genomic_DNA"/>
</dbReference>
<dbReference type="OrthoDB" id="273874at2759"/>
<name>A0A422PFG9_9TRYP</name>
<evidence type="ECO:0000313" key="3">
    <source>
        <dbReference type="Proteomes" id="UP000284403"/>
    </source>
</evidence>
<dbReference type="RefSeq" id="XP_029227805.1">
    <property type="nucleotide sequence ID" value="XM_029372079.1"/>
</dbReference>
<accession>A0A422PFG9</accession>